<dbReference type="Gene3D" id="2.60.200.20">
    <property type="match status" value="1"/>
</dbReference>
<dbReference type="InterPro" id="IPR008984">
    <property type="entry name" value="SMAD_FHA_dom_sf"/>
</dbReference>
<dbReference type="EMBL" id="AP019860">
    <property type="protein sequence ID" value="BBM86255.1"/>
    <property type="molecule type" value="Genomic_DNA"/>
</dbReference>
<gene>
    <name evidence="2" type="ORF">UABAM_04641</name>
</gene>
<keyword evidence="3" id="KW-1185">Reference proteome</keyword>
<dbReference type="Proteomes" id="UP000326354">
    <property type="component" value="Chromosome"/>
</dbReference>
<evidence type="ECO:0000313" key="3">
    <source>
        <dbReference type="Proteomes" id="UP000326354"/>
    </source>
</evidence>
<dbReference type="KEGG" id="uam:UABAM_04641"/>
<name>A0A5S9F4X8_UABAM</name>
<dbReference type="InterPro" id="IPR000253">
    <property type="entry name" value="FHA_dom"/>
</dbReference>
<protein>
    <recommendedName>
        <fullName evidence="1">FHA domain-containing protein</fullName>
    </recommendedName>
</protein>
<dbReference type="PROSITE" id="PS50006">
    <property type="entry name" value="FHA_DOMAIN"/>
    <property type="match status" value="1"/>
</dbReference>
<dbReference type="AlphaFoldDB" id="A0A5S9F4X8"/>
<dbReference type="SUPFAM" id="SSF49879">
    <property type="entry name" value="SMAD/FHA domain"/>
    <property type="match status" value="1"/>
</dbReference>
<reference evidence="2 3" key="1">
    <citation type="submission" date="2019-08" db="EMBL/GenBank/DDBJ databases">
        <title>Complete genome sequence of Candidatus Uab amorphum.</title>
        <authorList>
            <person name="Shiratori T."/>
            <person name="Suzuki S."/>
            <person name="Kakizawa Y."/>
            <person name="Ishida K."/>
        </authorList>
    </citation>
    <scope>NUCLEOTIDE SEQUENCE [LARGE SCALE GENOMIC DNA]</scope>
    <source>
        <strain evidence="2 3">SRT547</strain>
    </source>
</reference>
<feature type="domain" description="FHA" evidence="1">
    <location>
        <begin position="22"/>
        <end position="76"/>
    </location>
</feature>
<proteinExistence type="predicted"/>
<evidence type="ECO:0000259" key="1">
    <source>
        <dbReference type="PROSITE" id="PS50006"/>
    </source>
</evidence>
<dbReference type="RefSeq" id="WP_151970321.1">
    <property type="nucleotide sequence ID" value="NZ_AP019860.1"/>
</dbReference>
<dbReference type="Pfam" id="PF00498">
    <property type="entry name" value="FHA"/>
    <property type="match status" value="1"/>
</dbReference>
<evidence type="ECO:0000313" key="2">
    <source>
        <dbReference type="EMBL" id="BBM86255.1"/>
    </source>
</evidence>
<organism evidence="2 3">
    <name type="scientific">Uabimicrobium amorphum</name>
    <dbReference type="NCBI Taxonomy" id="2596890"/>
    <lineage>
        <taxon>Bacteria</taxon>
        <taxon>Pseudomonadati</taxon>
        <taxon>Planctomycetota</taxon>
        <taxon>Candidatus Uabimicrobiia</taxon>
        <taxon>Candidatus Uabimicrobiales</taxon>
        <taxon>Candidatus Uabimicrobiaceae</taxon>
        <taxon>Candidatus Uabimicrobium</taxon>
    </lineage>
</organism>
<accession>A0A5S9F4X8</accession>
<sequence>MNAYFEDLNKEEYWVRDSQKKFVIGRKIDSDIILDDPVISNEHITVVIYPDEPENSKYELLVNGHNKITYINKVLVPQFHNAFLKRGDTIIIKYKGVIKYKLVFKIDDIDKTINPDKENSRINRVDILNKFSNYEAIPTENADVNDAENIINESDLAANLLDDNFFRTKIDPLNSEKATPEVGITDAIAEQTLLNNLSNNNFMDQTIAEDNKSILDQTIADRNTSVMDETIADNSKNMIDHTVIDDNKNIIDVSENSRTLLENIHDTQINPSAPTKINHQDRTEIDYNKTDEAYIISMSNLQVFGASNFNEKFEVVQQKNNFYVNGKDISLNNDTAKKGTPLLNNDMLVVGDEQFLFVQPTSANSYTRLGNMPDFYYCLGNCHIRFYRQKNEFLFWNLDNGFSFFVFKVIPFCNIGYVQEKLMSHYDPTQNFSEVLKSLEETVSEINRDVEKQVLVIATYIHISNNQLCMKHFGSFEPISLSTANYPIVKKYPTCKFPPIGYGTPQDLQLDMARTDIKQKTTTVCLPFNLVLWS</sequence>